<accession>A0ABV0XCT3</accession>
<evidence type="ECO:0000313" key="3">
    <source>
        <dbReference type="Proteomes" id="UP001469553"/>
    </source>
</evidence>
<dbReference type="EMBL" id="JAHRIP010000385">
    <property type="protein sequence ID" value="MEQ2279256.1"/>
    <property type="molecule type" value="Genomic_DNA"/>
</dbReference>
<reference evidence="2 3" key="1">
    <citation type="submission" date="2021-06" db="EMBL/GenBank/DDBJ databases">
        <authorList>
            <person name="Palmer J.M."/>
        </authorList>
    </citation>
    <scope>NUCLEOTIDE SEQUENCE [LARGE SCALE GENOMIC DNA]</scope>
    <source>
        <strain evidence="2 3">AS_MEX2019</strain>
        <tissue evidence="2">Muscle</tissue>
    </source>
</reference>
<protein>
    <submittedName>
        <fullName evidence="2">Uncharacterized protein</fullName>
    </submittedName>
</protein>
<gene>
    <name evidence="2" type="ORF">AMECASPLE_007534</name>
</gene>
<keyword evidence="3" id="KW-1185">Reference proteome</keyword>
<organism evidence="2 3">
    <name type="scientific">Ameca splendens</name>
    <dbReference type="NCBI Taxonomy" id="208324"/>
    <lineage>
        <taxon>Eukaryota</taxon>
        <taxon>Metazoa</taxon>
        <taxon>Chordata</taxon>
        <taxon>Craniata</taxon>
        <taxon>Vertebrata</taxon>
        <taxon>Euteleostomi</taxon>
        <taxon>Actinopterygii</taxon>
        <taxon>Neopterygii</taxon>
        <taxon>Teleostei</taxon>
        <taxon>Neoteleostei</taxon>
        <taxon>Acanthomorphata</taxon>
        <taxon>Ovalentaria</taxon>
        <taxon>Atherinomorphae</taxon>
        <taxon>Cyprinodontiformes</taxon>
        <taxon>Goodeidae</taxon>
        <taxon>Ameca</taxon>
    </lineage>
</organism>
<evidence type="ECO:0000313" key="2">
    <source>
        <dbReference type="EMBL" id="MEQ2279256.1"/>
    </source>
</evidence>
<comment type="caution">
    <text evidence="2">The sequence shown here is derived from an EMBL/GenBank/DDBJ whole genome shotgun (WGS) entry which is preliminary data.</text>
</comment>
<proteinExistence type="predicted"/>
<dbReference type="Proteomes" id="UP001469553">
    <property type="component" value="Unassembled WGS sequence"/>
</dbReference>
<evidence type="ECO:0000256" key="1">
    <source>
        <dbReference type="SAM" id="MobiDB-lite"/>
    </source>
</evidence>
<name>A0ABV0XCT3_9TELE</name>
<feature type="region of interest" description="Disordered" evidence="1">
    <location>
        <begin position="1"/>
        <end position="20"/>
    </location>
</feature>
<sequence length="120" mass="13279">MRTHKNTHTHAPNVKTNDNGRCTLTLTPPTYSTRCQYPIGTTSPRTQEVVPFPPGVETGTPPHHLNLVQASPGSCLNLSDSGPDFDLIMENKVNDYSILISTFDHFSFGLFKFLSIGYLN</sequence>